<dbReference type="NCBIfam" id="TIGR03410">
    <property type="entry name" value="urea_trans_UrtE"/>
    <property type="match status" value="1"/>
</dbReference>
<dbReference type="InterPro" id="IPR003439">
    <property type="entry name" value="ABC_transporter-like_ATP-bd"/>
</dbReference>
<dbReference type="InterPro" id="IPR052156">
    <property type="entry name" value="BCAA_Transport_ATP-bd_LivF"/>
</dbReference>
<dbReference type="InterPro" id="IPR017780">
    <property type="entry name" value="ABC_transptr_urea_ATP-bd_UrtE"/>
</dbReference>
<evidence type="ECO:0000256" key="3">
    <source>
        <dbReference type="ARBA" id="ARBA00022741"/>
    </source>
</evidence>
<protein>
    <recommendedName>
        <fullName evidence="6">ABC transporter domain-containing protein</fullName>
    </recommendedName>
</protein>
<comment type="similarity">
    <text evidence="1">Belongs to the ABC transporter superfamily.</text>
</comment>
<evidence type="ECO:0000313" key="8">
    <source>
        <dbReference type="Proteomes" id="UP001500804"/>
    </source>
</evidence>
<dbReference type="PANTHER" id="PTHR43820">
    <property type="entry name" value="HIGH-AFFINITY BRANCHED-CHAIN AMINO ACID TRANSPORT ATP-BINDING PROTEIN LIVF"/>
    <property type="match status" value="1"/>
</dbReference>
<proteinExistence type="inferred from homology"/>
<keyword evidence="8" id="KW-1185">Reference proteome</keyword>
<keyword evidence="5" id="KW-0029">Amino-acid transport</keyword>
<comment type="caution">
    <text evidence="7">The sequence shown here is derived from an EMBL/GenBank/DDBJ whole genome shotgun (WGS) entry which is preliminary data.</text>
</comment>
<dbReference type="Gene3D" id="3.40.50.300">
    <property type="entry name" value="P-loop containing nucleotide triphosphate hydrolases"/>
    <property type="match status" value="2"/>
</dbReference>
<dbReference type="Proteomes" id="UP001500804">
    <property type="component" value="Unassembled WGS sequence"/>
</dbReference>
<dbReference type="NCBIfam" id="TIGR03411">
    <property type="entry name" value="urea_trans_UrtD"/>
    <property type="match status" value="1"/>
</dbReference>
<keyword evidence="3" id="KW-0547">Nucleotide-binding</keyword>
<dbReference type="Pfam" id="PF00005">
    <property type="entry name" value="ABC_tran"/>
    <property type="match status" value="2"/>
</dbReference>
<keyword evidence="4" id="KW-0067">ATP-binding</keyword>
<reference evidence="8" key="1">
    <citation type="journal article" date="2019" name="Int. J. Syst. Evol. Microbiol.">
        <title>The Global Catalogue of Microorganisms (GCM) 10K type strain sequencing project: providing services to taxonomists for standard genome sequencing and annotation.</title>
        <authorList>
            <consortium name="The Broad Institute Genomics Platform"/>
            <consortium name="The Broad Institute Genome Sequencing Center for Infectious Disease"/>
            <person name="Wu L."/>
            <person name="Ma J."/>
        </authorList>
    </citation>
    <scope>NUCLEOTIDE SEQUENCE [LARGE SCALE GENOMIC DNA]</scope>
    <source>
        <strain evidence="8">JCM 18302</strain>
    </source>
</reference>
<dbReference type="RefSeq" id="WP_345605716.1">
    <property type="nucleotide sequence ID" value="NZ_BAABJO010000010.1"/>
</dbReference>
<feature type="domain" description="ABC transporter" evidence="6">
    <location>
        <begin position="6"/>
        <end position="242"/>
    </location>
</feature>
<dbReference type="PANTHER" id="PTHR43820:SF4">
    <property type="entry name" value="HIGH-AFFINITY BRANCHED-CHAIN AMINO ACID TRANSPORT ATP-BINDING PROTEIN LIVF"/>
    <property type="match status" value="1"/>
</dbReference>
<evidence type="ECO:0000256" key="4">
    <source>
        <dbReference type="ARBA" id="ARBA00022840"/>
    </source>
</evidence>
<dbReference type="InterPro" id="IPR032823">
    <property type="entry name" value="BCA_ABC_TP_C"/>
</dbReference>
<dbReference type="EMBL" id="BAABJO010000010">
    <property type="protein sequence ID" value="GAA5121549.1"/>
    <property type="molecule type" value="Genomic_DNA"/>
</dbReference>
<dbReference type="InterPro" id="IPR003593">
    <property type="entry name" value="AAA+_ATPase"/>
</dbReference>
<dbReference type="SUPFAM" id="SSF52540">
    <property type="entry name" value="P-loop containing nucleoside triphosphate hydrolases"/>
    <property type="match status" value="2"/>
</dbReference>
<dbReference type="InterPro" id="IPR027417">
    <property type="entry name" value="P-loop_NTPase"/>
</dbReference>
<gene>
    <name evidence="7" type="ORF">GCM10023320_30530</name>
</gene>
<dbReference type="SMART" id="SM00382">
    <property type="entry name" value="AAA"/>
    <property type="match status" value="2"/>
</dbReference>
<dbReference type="CDD" id="cd03219">
    <property type="entry name" value="ABC_Mj1267_LivG_branched"/>
    <property type="match status" value="1"/>
</dbReference>
<keyword evidence="2" id="KW-0813">Transport</keyword>
<sequence>MQQDYLEITGLTVSFDGFVAVDGVDLSVLPGDLRFLIGPNGAGKTTLIDAVSGLVPATGSVRYGGHELTGRKVHRIARLGVGRTFQTATVFEELTVLQNLDIAAGHRRGPLTLLRRRKGVPEEVEQVLETIGLTELVDAPAGVLAHGQKQWLEIGMVLVQDARLLMLDEPVAGMSAEEKEETGRLLRRIGADRTVVVVEHDMDFMRSFADSVTVLHAGKVLAEGSVGEVQADPRVQEVYLGPGRPLAGRGRDGARGGFLVLSMTDVEVGYGRTSVIHGVTVEVPADAVVAVMGHNGAGKTTLLRAAVGLLPARSGRVLLDGEDVTGIPPHQRVRRGLAYVPQGQQSFGQLTTLENLQVVADTRPHGKGLLDEALDLFPALKDLLARRAGLLSGGQRQQLAIARALITQPRMLILDEPTEGIQPSVVAEIEEAIRALARRGGLSVLLVEQHVGFALDAANHYYVLTSGRVTAEGRGGADSVTDVRSAMAI</sequence>
<evidence type="ECO:0000259" key="6">
    <source>
        <dbReference type="PROSITE" id="PS50893"/>
    </source>
</evidence>
<evidence type="ECO:0000256" key="5">
    <source>
        <dbReference type="ARBA" id="ARBA00022970"/>
    </source>
</evidence>
<evidence type="ECO:0000256" key="1">
    <source>
        <dbReference type="ARBA" id="ARBA00005417"/>
    </source>
</evidence>
<evidence type="ECO:0000256" key="2">
    <source>
        <dbReference type="ARBA" id="ARBA00022448"/>
    </source>
</evidence>
<name>A0ABP9NIV0_9PSEU</name>
<evidence type="ECO:0000313" key="7">
    <source>
        <dbReference type="EMBL" id="GAA5121549.1"/>
    </source>
</evidence>
<dbReference type="PROSITE" id="PS50893">
    <property type="entry name" value="ABC_TRANSPORTER_2"/>
    <property type="match status" value="2"/>
</dbReference>
<organism evidence="7 8">
    <name type="scientific">Pseudonocardia adelaidensis</name>
    <dbReference type="NCBI Taxonomy" id="648754"/>
    <lineage>
        <taxon>Bacteria</taxon>
        <taxon>Bacillati</taxon>
        <taxon>Actinomycetota</taxon>
        <taxon>Actinomycetes</taxon>
        <taxon>Pseudonocardiales</taxon>
        <taxon>Pseudonocardiaceae</taxon>
        <taxon>Pseudonocardia</taxon>
    </lineage>
</organism>
<dbReference type="Pfam" id="PF12399">
    <property type="entry name" value="BCA_ABC_TP_C"/>
    <property type="match status" value="1"/>
</dbReference>
<accession>A0ABP9NIV0</accession>
<feature type="domain" description="ABC transporter" evidence="6">
    <location>
        <begin position="261"/>
        <end position="489"/>
    </location>
</feature>
<dbReference type="InterPro" id="IPR017781">
    <property type="entry name" value="ABC_transptr_urea_ATP-bd_UrtD"/>
</dbReference>
<dbReference type="CDD" id="cd03224">
    <property type="entry name" value="ABC_TM1139_LivF_branched"/>
    <property type="match status" value="1"/>
</dbReference>